<dbReference type="EMBL" id="JBDJNQ010000016">
    <property type="protein sequence ID" value="MEN5380389.1"/>
    <property type="molecule type" value="Genomic_DNA"/>
</dbReference>
<dbReference type="Proteomes" id="UP001409291">
    <property type="component" value="Unassembled WGS sequence"/>
</dbReference>
<sequence length="208" mass="23547">MENINPWNSIPLNDYEQHMEHKDVAQAQLLNSLTYKYLKKHKPENILFLGISGGNGLEHVDTDRVKKIFGIDINQSYLNESHKRFGNKIRQLELATADIGTSTKSFIKADFIWAALIFEYVNIEGAFQFIANNCNKYINLIITIQSNNGTNSVSSTGIESVKSVKDIFKNVDGNELQNTASKFGFKLTNSEENILPNGKSFLTYEFNI</sequence>
<dbReference type="InterPro" id="IPR029063">
    <property type="entry name" value="SAM-dependent_MTases_sf"/>
</dbReference>
<dbReference type="Gene3D" id="3.40.50.150">
    <property type="entry name" value="Vaccinia Virus protein VP39"/>
    <property type="match status" value="1"/>
</dbReference>
<dbReference type="RefSeq" id="WP_183914292.1">
    <property type="nucleotide sequence ID" value="NZ_JBDJLH010000015.1"/>
</dbReference>
<organism evidence="1 2">
    <name type="scientific">Sphingobacterium kitahiroshimense</name>
    <dbReference type="NCBI Taxonomy" id="470446"/>
    <lineage>
        <taxon>Bacteria</taxon>
        <taxon>Pseudomonadati</taxon>
        <taxon>Bacteroidota</taxon>
        <taxon>Sphingobacteriia</taxon>
        <taxon>Sphingobacteriales</taxon>
        <taxon>Sphingobacteriaceae</taxon>
        <taxon>Sphingobacterium</taxon>
    </lineage>
</organism>
<proteinExistence type="predicted"/>
<reference evidence="1 2" key="1">
    <citation type="submission" date="2024-04" db="EMBL/GenBank/DDBJ databases">
        <title>WGS of bacteria from Torrens River.</title>
        <authorList>
            <person name="Wyrsch E.R."/>
            <person name="Drigo B."/>
        </authorList>
    </citation>
    <scope>NUCLEOTIDE SEQUENCE [LARGE SCALE GENOMIC DNA]</scope>
    <source>
        <strain evidence="1 2">TWI391</strain>
    </source>
</reference>
<name>A0ABV0C0M4_9SPHI</name>
<protein>
    <recommendedName>
        <fullName evidence="3">Methyltransferase domain-containing protein</fullName>
    </recommendedName>
</protein>
<evidence type="ECO:0000313" key="1">
    <source>
        <dbReference type="EMBL" id="MEN5380389.1"/>
    </source>
</evidence>
<dbReference type="SUPFAM" id="SSF53335">
    <property type="entry name" value="S-adenosyl-L-methionine-dependent methyltransferases"/>
    <property type="match status" value="1"/>
</dbReference>
<accession>A0ABV0C0M4</accession>
<gene>
    <name evidence="1" type="ORF">ABE541_24200</name>
</gene>
<evidence type="ECO:0000313" key="2">
    <source>
        <dbReference type="Proteomes" id="UP001409291"/>
    </source>
</evidence>
<keyword evidence="2" id="KW-1185">Reference proteome</keyword>
<comment type="caution">
    <text evidence="1">The sequence shown here is derived from an EMBL/GenBank/DDBJ whole genome shotgun (WGS) entry which is preliminary data.</text>
</comment>
<evidence type="ECO:0008006" key="3">
    <source>
        <dbReference type="Google" id="ProtNLM"/>
    </source>
</evidence>